<evidence type="ECO:0000256" key="6">
    <source>
        <dbReference type="ARBA" id="ARBA00022502"/>
    </source>
</evidence>
<evidence type="ECO:0000256" key="3">
    <source>
        <dbReference type="ARBA" id="ARBA00010345"/>
    </source>
</evidence>
<keyword evidence="13 18" id="KW-0472">Membrane</keyword>
<dbReference type="PANTHER" id="PTHR28533:SF1">
    <property type="entry name" value="PROTEIN PBN1"/>
    <property type="match status" value="1"/>
</dbReference>
<dbReference type="InterPro" id="IPR013083">
    <property type="entry name" value="Znf_RING/FYVE/PHD"/>
</dbReference>
<evidence type="ECO:0000256" key="8">
    <source>
        <dbReference type="ARBA" id="ARBA00022723"/>
    </source>
</evidence>
<dbReference type="InterPro" id="IPR001841">
    <property type="entry name" value="Znf_RING"/>
</dbReference>
<evidence type="ECO:0000256" key="7">
    <source>
        <dbReference type="ARBA" id="ARBA00022692"/>
    </source>
</evidence>
<keyword evidence="21" id="KW-1185">Reference proteome</keyword>
<evidence type="ECO:0000256" key="18">
    <source>
        <dbReference type="SAM" id="Phobius"/>
    </source>
</evidence>
<feature type="region of interest" description="Disordered" evidence="17">
    <location>
        <begin position="261"/>
        <end position="280"/>
    </location>
</feature>
<evidence type="ECO:0000256" key="15">
    <source>
        <dbReference type="PROSITE-ProRule" id="PRU00175"/>
    </source>
</evidence>
<feature type="transmembrane region" description="Helical" evidence="18">
    <location>
        <begin position="1227"/>
        <end position="1247"/>
    </location>
</feature>
<dbReference type="GO" id="GO:1990529">
    <property type="term" value="C:glycosylphosphatidylinositol-mannosyltransferase I complex"/>
    <property type="evidence" value="ECO:0007669"/>
    <property type="project" value="TreeGrafter"/>
</dbReference>
<dbReference type="PROSITE" id="PS50089">
    <property type="entry name" value="ZF_RING_2"/>
    <property type="match status" value="1"/>
</dbReference>
<keyword evidence="9 15" id="KW-0863">Zinc-finger</keyword>
<dbReference type="SMART" id="SM00780">
    <property type="entry name" value="PIG-X"/>
    <property type="match status" value="1"/>
</dbReference>
<dbReference type="InterPro" id="IPR058643">
    <property type="entry name" value="BRE1-like_CC"/>
</dbReference>
<dbReference type="Pfam" id="PF08647">
    <property type="entry name" value="BRE1"/>
    <property type="match status" value="1"/>
</dbReference>
<evidence type="ECO:0000256" key="1">
    <source>
        <dbReference type="ARBA" id="ARBA00004643"/>
    </source>
</evidence>
<keyword evidence="10" id="KW-0256">Endoplasmic reticulum</keyword>
<dbReference type="InterPro" id="IPR018957">
    <property type="entry name" value="Znf_C3HC4_RING-type"/>
</dbReference>
<evidence type="ECO:0000259" key="19">
    <source>
        <dbReference type="PROSITE" id="PS50089"/>
    </source>
</evidence>
<dbReference type="SMART" id="SM00184">
    <property type="entry name" value="RING"/>
    <property type="match status" value="1"/>
</dbReference>
<dbReference type="AlphaFoldDB" id="A0A5N6KVH6"/>
<evidence type="ECO:0000256" key="11">
    <source>
        <dbReference type="ARBA" id="ARBA00022833"/>
    </source>
</evidence>
<comment type="similarity">
    <text evidence="3">Belongs to the PIGX family.</text>
</comment>
<feature type="domain" description="RING-type" evidence="19">
    <location>
        <begin position="678"/>
        <end position="717"/>
    </location>
</feature>
<gene>
    <name evidence="20" type="ORF">FH972_023551</name>
</gene>
<evidence type="ECO:0000256" key="9">
    <source>
        <dbReference type="ARBA" id="ARBA00022771"/>
    </source>
</evidence>
<dbReference type="InterPro" id="IPR042322">
    <property type="entry name" value="Pbn1"/>
</dbReference>
<keyword evidence="6" id="KW-0337">GPI-anchor biosynthesis</keyword>
<keyword evidence="12 18" id="KW-1133">Transmembrane helix</keyword>
<dbReference type="GO" id="GO:0006506">
    <property type="term" value="P:GPI anchor biosynthetic process"/>
    <property type="evidence" value="ECO:0007669"/>
    <property type="project" value="UniProtKB-UniPathway"/>
</dbReference>
<dbReference type="GO" id="GO:0008270">
    <property type="term" value="F:zinc ion binding"/>
    <property type="evidence" value="ECO:0007669"/>
    <property type="project" value="UniProtKB-KW"/>
</dbReference>
<evidence type="ECO:0000256" key="4">
    <source>
        <dbReference type="ARBA" id="ARBA00019261"/>
    </source>
</evidence>
<sequence length="1269" mass="140578">MPLLETIKMEDRKRPALDQNEHNAPPFKRASTVNGVGNHGDSDLPGNPNIEVSTRPFAAAREIFADSYQEVQKDAALRQMKEYKRQCQDLESQLSNIVQKSAYHDEHLRLIDAWFNQLIDEVALLAGTSTSPHTQFNSALLNTDTPTFEKHLFDRSSSIKSMLTTLFSAIPAATAEVSALQDRLASLLAQEKTQVAELQKITSERDEISERHFTATQRYMIAEKKLDRTKSATVQKLEAQAIASSKPVVNGTQSADQAIKREGSTETNGAPVDSEAVEAAETARKEAVAVSAKRAEQIEKLVDENKKLNEKLSAAQIKATTLSDQDYAHCELFKTLKTQNEDVIKRVNDLEATNVQLREEAKQLHAERTLYREENDNELRNHTIQMETEAAETEANLARIRHARDELNSEVAKLKAEQEQAKVSAEQSKQLVEAREARIAALESEAERLRSSADEASADPSGLSKDELEAKLRAVEKDKSMLEGELRSMEQAWKKAQAAASKKWSDTLDAEEKLARLAAEKSKADQKYFGAMKAKETREAEIRMLRQQNSKSSEIVSQLKDAESSCRGLLVNLEKQLAEARDNLSLVSNQQRASQYQISEHKSASERLTAQMAEVQKALSSKDTNVQSALQAQRLAEEQLASLKIKLGESEKQVETWRKRGQANSSEDAKNLRMLVFCSVCRREIKNVMIGTCQHTFCKGCVDNQIKNRDRRCPNCNKGFGDKDDVRLLDCGISAQAHQRLTMAGDGNTHKGCSTREACWKATGQGYRDLNDLPTMSAYDIYVYYMKHRITYIRENEAPFEPSQLTVQANVLDVKALHAAKEHRLTIGLSELPAEVRGQRCLFTSRETNWNYSLFMCWNNVMSFAYAGPPQTPQSRYDPFLLGGIDAAHTQQDTFSTPPILSERFTSSTSAQYYQIVPSLAYLTQYIQSQICWPRDTACQEGALSLLTAKYFDADYDAISHALIVTAYWSAAPDSTGWAELLSQRTPSERIEVGVLNAEPPTEPEELSMAGFLAVLGTDTNLKPTLFSFPARHHPLPPAASFSMAFDRPTGLHPTLRLSVAASAPPHPSCALHAYLALPSHLFLDRHQFSDPLFLAQHRLAALRALSGATDLEAPDWATPQWGSAALFELAPPGEGHAFEATLPMHLRYLPPAAGGWANASLAWPAVFWACRAEEGTKMAVNPFDRVGLGFDGLFGERTMFYHLGPEGGAGGLVETVGVPVLDMKRAGWIEAGTVGVVVVGFAWLVWKLLRPVGVGAKGAQVGKSKKTT</sequence>
<dbReference type="OrthoDB" id="10266039at2759"/>
<name>A0A5N6KVH6_9ROSI</name>
<dbReference type="Pfam" id="PF00097">
    <property type="entry name" value="zf-C3HC4"/>
    <property type="match status" value="1"/>
</dbReference>
<protein>
    <recommendedName>
        <fullName evidence="5">Protein PBN1</fullName>
    </recommendedName>
    <alternativeName>
        <fullName evidence="4">Protein pbn1</fullName>
    </alternativeName>
</protein>
<dbReference type="InterPro" id="IPR017907">
    <property type="entry name" value="Znf_RING_CS"/>
</dbReference>
<keyword evidence="11" id="KW-0862">Zinc</keyword>
<dbReference type="Gene3D" id="3.30.40.10">
    <property type="entry name" value="Zinc/RING finger domain, C3HC4 (zinc finger)"/>
    <property type="match status" value="1"/>
</dbReference>
<dbReference type="Pfam" id="PF08320">
    <property type="entry name" value="PIG-X"/>
    <property type="match status" value="1"/>
</dbReference>
<evidence type="ECO:0000313" key="21">
    <source>
        <dbReference type="Proteomes" id="UP000327013"/>
    </source>
</evidence>
<organism evidence="20 21">
    <name type="scientific">Carpinus fangiana</name>
    <dbReference type="NCBI Taxonomy" id="176857"/>
    <lineage>
        <taxon>Eukaryota</taxon>
        <taxon>Viridiplantae</taxon>
        <taxon>Streptophyta</taxon>
        <taxon>Embryophyta</taxon>
        <taxon>Tracheophyta</taxon>
        <taxon>Spermatophyta</taxon>
        <taxon>Magnoliopsida</taxon>
        <taxon>eudicotyledons</taxon>
        <taxon>Gunneridae</taxon>
        <taxon>Pentapetalae</taxon>
        <taxon>rosids</taxon>
        <taxon>fabids</taxon>
        <taxon>Fagales</taxon>
        <taxon>Betulaceae</taxon>
        <taxon>Carpinus</taxon>
    </lineage>
</organism>
<evidence type="ECO:0000256" key="10">
    <source>
        <dbReference type="ARBA" id="ARBA00022824"/>
    </source>
</evidence>
<dbReference type="EMBL" id="VIBQ01000014">
    <property type="protein sequence ID" value="KAB8349525.1"/>
    <property type="molecule type" value="Genomic_DNA"/>
</dbReference>
<evidence type="ECO:0000256" key="14">
    <source>
        <dbReference type="ARBA" id="ARBA00023180"/>
    </source>
</evidence>
<feature type="region of interest" description="Disordered" evidence="17">
    <location>
        <begin position="447"/>
        <end position="468"/>
    </location>
</feature>
<evidence type="ECO:0000256" key="13">
    <source>
        <dbReference type="ARBA" id="ARBA00023136"/>
    </source>
</evidence>
<comment type="subcellular location">
    <subcellularLocation>
        <location evidence="1">Endoplasmic reticulum membrane</location>
        <topology evidence="1">Single-pass type III membrane protein</topology>
    </subcellularLocation>
</comment>
<evidence type="ECO:0000256" key="16">
    <source>
        <dbReference type="SAM" id="Coils"/>
    </source>
</evidence>
<keyword evidence="8" id="KW-0479">Metal-binding</keyword>
<feature type="coiled-coil region" evidence="16">
    <location>
        <begin position="73"/>
        <end position="100"/>
    </location>
</feature>
<reference evidence="20 21" key="1">
    <citation type="submission" date="2019-06" db="EMBL/GenBank/DDBJ databases">
        <title>A chromosomal-level reference genome of Carpinus fangiana (Coryloideae, Betulaceae).</title>
        <authorList>
            <person name="Yang X."/>
            <person name="Wang Z."/>
            <person name="Zhang L."/>
            <person name="Hao G."/>
            <person name="Liu J."/>
            <person name="Yang Y."/>
        </authorList>
    </citation>
    <scope>NUCLEOTIDE SEQUENCE [LARGE SCALE GENOMIC DNA]</scope>
    <source>
        <strain evidence="20">Cfa_2016G</strain>
        <tissue evidence="20">Leaf</tissue>
    </source>
</reference>
<feature type="region of interest" description="Disordered" evidence="17">
    <location>
        <begin position="10"/>
        <end position="49"/>
    </location>
</feature>
<evidence type="ECO:0000256" key="5">
    <source>
        <dbReference type="ARBA" id="ARBA00020410"/>
    </source>
</evidence>
<keyword evidence="14" id="KW-0325">Glycoprotein</keyword>
<evidence type="ECO:0000256" key="17">
    <source>
        <dbReference type="SAM" id="MobiDB-lite"/>
    </source>
</evidence>
<keyword evidence="16" id="KW-0175">Coiled coil</keyword>
<evidence type="ECO:0000256" key="2">
    <source>
        <dbReference type="ARBA" id="ARBA00004687"/>
    </source>
</evidence>
<feature type="compositionally biased region" description="Basic and acidic residues" evidence="17">
    <location>
        <begin position="10"/>
        <end position="21"/>
    </location>
</feature>
<evidence type="ECO:0000256" key="12">
    <source>
        <dbReference type="ARBA" id="ARBA00022989"/>
    </source>
</evidence>
<keyword evidence="7 18" id="KW-0812">Transmembrane</keyword>
<dbReference type="UniPathway" id="UPA00196"/>
<dbReference type="Proteomes" id="UP000327013">
    <property type="component" value="Unassembled WGS sequence"/>
</dbReference>
<dbReference type="Pfam" id="PF26095">
    <property type="entry name" value="CC_Bre1"/>
    <property type="match status" value="1"/>
</dbReference>
<evidence type="ECO:0000313" key="20">
    <source>
        <dbReference type="EMBL" id="KAB8349525.1"/>
    </source>
</evidence>
<proteinExistence type="inferred from homology"/>
<comment type="pathway">
    <text evidence="2">Glycolipid biosynthesis; glycosylphosphatidylinositol-anchor biosynthesis.</text>
</comment>
<dbReference type="GO" id="GO:0000030">
    <property type="term" value="F:mannosyltransferase activity"/>
    <property type="evidence" value="ECO:0007669"/>
    <property type="project" value="TreeGrafter"/>
</dbReference>
<dbReference type="InterPro" id="IPR013233">
    <property type="entry name" value="PIG-X/PBN1"/>
</dbReference>
<comment type="caution">
    <text evidence="20">The sequence shown here is derived from an EMBL/GenBank/DDBJ whole genome shotgun (WGS) entry which is preliminary data.</text>
</comment>
<dbReference type="CDD" id="cd16499">
    <property type="entry name" value="RING-HC_Bre1-like"/>
    <property type="match status" value="1"/>
</dbReference>
<dbReference type="PANTHER" id="PTHR28533">
    <property type="entry name" value="PROTEIN PBN1"/>
    <property type="match status" value="1"/>
</dbReference>
<dbReference type="GO" id="GO:0005789">
    <property type="term" value="C:endoplasmic reticulum membrane"/>
    <property type="evidence" value="ECO:0007669"/>
    <property type="project" value="UniProtKB-SubCell"/>
</dbReference>
<accession>A0A5N6KVH6</accession>
<feature type="coiled-coil region" evidence="16">
    <location>
        <begin position="570"/>
        <end position="660"/>
    </location>
</feature>
<dbReference type="PROSITE" id="PS00518">
    <property type="entry name" value="ZF_RING_1"/>
    <property type="match status" value="1"/>
</dbReference>
<dbReference type="SUPFAM" id="SSF57850">
    <property type="entry name" value="RING/U-box"/>
    <property type="match status" value="1"/>
</dbReference>